<evidence type="ECO:0000256" key="6">
    <source>
        <dbReference type="ARBA" id="ARBA00022741"/>
    </source>
</evidence>
<evidence type="ECO:0000256" key="10">
    <source>
        <dbReference type="RuleBase" id="RU000578"/>
    </source>
</evidence>
<dbReference type="HAMAP" id="MF_00365">
    <property type="entry name" value="RecF"/>
    <property type="match status" value="1"/>
</dbReference>
<dbReference type="GO" id="GO:0006302">
    <property type="term" value="P:double-strand break repair"/>
    <property type="evidence" value="ECO:0007669"/>
    <property type="project" value="TreeGrafter"/>
</dbReference>
<evidence type="ECO:0000259" key="11">
    <source>
        <dbReference type="Pfam" id="PF02463"/>
    </source>
</evidence>
<evidence type="ECO:0000256" key="1">
    <source>
        <dbReference type="ARBA" id="ARBA00004496"/>
    </source>
</evidence>
<dbReference type="Proteomes" id="UP000267223">
    <property type="component" value="Unassembled WGS sequence"/>
</dbReference>
<dbReference type="InterPro" id="IPR042174">
    <property type="entry name" value="RecF_2"/>
</dbReference>
<evidence type="ECO:0000256" key="9">
    <source>
        <dbReference type="HAMAP-Rule" id="MF_00365"/>
    </source>
</evidence>
<dbReference type="GO" id="GO:0006260">
    <property type="term" value="P:DNA replication"/>
    <property type="evidence" value="ECO:0007669"/>
    <property type="project" value="UniProtKB-UniRule"/>
</dbReference>
<dbReference type="InterPro" id="IPR027417">
    <property type="entry name" value="P-loop_NTPase"/>
</dbReference>
<keyword evidence="9 10" id="KW-0742">SOS response</keyword>
<organism evidence="12 13">
    <name type="scientific">Hanamia caeni</name>
    <dbReference type="NCBI Taxonomy" id="2294116"/>
    <lineage>
        <taxon>Bacteria</taxon>
        <taxon>Pseudomonadati</taxon>
        <taxon>Bacteroidota</taxon>
        <taxon>Chitinophagia</taxon>
        <taxon>Chitinophagales</taxon>
        <taxon>Chitinophagaceae</taxon>
        <taxon>Hanamia</taxon>
    </lineage>
</organism>
<dbReference type="Gene3D" id="3.40.50.300">
    <property type="entry name" value="P-loop containing nucleotide triphosphate hydrolases"/>
    <property type="match status" value="1"/>
</dbReference>
<dbReference type="RefSeq" id="WP_123119165.1">
    <property type="nucleotide sequence ID" value="NZ_RJJR01000001.1"/>
</dbReference>
<keyword evidence="5 9" id="KW-0235">DNA replication</keyword>
<comment type="caution">
    <text evidence="12">The sequence shown here is derived from an EMBL/GenBank/DDBJ whole genome shotgun (WGS) entry which is preliminary data.</text>
</comment>
<dbReference type="InterPro" id="IPR018078">
    <property type="entry name" value="DNA-binding_RecF_CS"/>
</dbReference>
<proteinExistence type="inferred from homology"/>
<comment type="similarity">
    <text evidence="2 9 10">Belongs to the RecF family.</text>
</comment>
<dbReference type="NCBIfam" id="TIGR00611">
    <property type="entry name" value="recf"/>
    <property type="match status" value="1"/>
</dbReference>
<keyword evidence="9 10" id="KW-0227">DNA damage</keyword>
<keyword evidence="13" id="KW-1185">Reference proteome</keyword>
<dbReference type="PANTHER" id="PTHR32182">
    <property type="entry name" value="DNA REPLICATION AND REPAIR PROTEIN RECF"/>
    <property type="match status" value="1"/>
</dbReference>
<keyword evidence="6 9" id="KW-0547">Nucleotide-binding</keyword>
<evidence type="ECO:0000313" key="13">
    <source>
        <dbReference type="Proteomes" id="UP000267223"/>
    </source>
</evidence>
<reference evidence="12 13" key="1">
    <citation type="submission" date="2018-11" db="EMBL/GenBank/DDBJ databases">
        <title>Draft genome sequence of Ferruginibacter sp. BO-59.</title>
        <authorList>
            <person name="Im W.T."/>
        </authorList>
    </citation>
    <scope>NUCLEOTIDE SEQUENCE [LARGE SCALE GENOMIC DNA]</scope>
    <source>
        <strain evidence="12 13">BO-59</strain>
    </source>
</reference>
<evidence type="ECO:0000256" key="4">
    <source>
        <dbReference type="ARBA" id="ARBA00022490"/>
    </source>
</evidence>
<protein>
    <recommendedName>
        <fullName evidence="3 9">DNA replication and repair protein RecF</fullName>
    </recommendedName>
</protein>
<gene>
    <name evidence="9 12" type="primary">recF</name>
    <name evidence="12" type="ORF">EFY79_02955</name>
</gene>
<dbReference type="PANTHER" id="PTHR32182:SF0">
    <property type="entry name" value="DNA REPLICATION AND REPAIR PROTEIN RECF"/>
    <property type="match status" value="1"/>
</dbReference>
<dbReference type="PROSITE" id="PS00618">
    <property type="entry name" value="RECF_2"/>
    <property type="match status" value="1"/>
</dbReference>
<dbReference type="GO" id="GO:0005524">
    <property type="term" value="F:ATP binding"/>
    <property type="evidence" value="ECO:0007669"/>
    <property type="project" value="UniProtKB-UniRule"/>
</dbReference>
<dbReference type="AlphaFoldDB" id="A0A3M9NRE6"/>
<evidence type="ECO:0000256" key="8">
    <source>
        <dbReference type="ARBA" id="ARBA00023125"/>
    </source>
</evidence>
<dbReference type="InterPro" id="IPR003395">
    <property type="entry name" value="RecF/RecN/SMC_N"/>
</dbReference>
<evidence type="ECO:0000313" key="12">
    <source>
        <dbReference type="EMBL" id="RNI40274.1"/>
    </source>
</evidence>
<dbReference type="SUPFAM" id="SSF52540">
    <property type="entry name" value="P-loop containing nucleoside triphosphate hydrolases"/>
    <property type="match status" value="1"/>
</dbReference>
<dbReference type="Gene3D" id="1.20.1050.90">
    <property type="entry name" value="RecF/RecN/SMC, N-terminal domain"/>
    <property type="match status" value="1"/>
</dbReference>
<keyword evidence="9 10" id="KW-0234">DNA repair</keyword>
<dbReference type="OrthoDB" id="9803889at2"/>
<evidence type="ECO:0000256" key="3">
    <source>
        <dbReference type="ARBA" id="ARBA00020170"/>
    </source>
</evidence>
<sequence>MLFKKISLTGYKNYQTKTFHFTERIIGICGMNGKGKTNLLDAINYLCFTKSYFSKSDILNIHFGEEGFRLQGELENDSDENKIQKIVCVYRASQKKEFYLDDVAYEKFSQHIGRFPCVMIAPDDIGMITGGSEERRKFLDTLISQVDEEYLQQLIAYNKILAQRNSFLKNESQAGRFDFTLLETFDQQLIPPANYIHRTRVDFSKKIFPLVKNFYKNISGEKEDIFSEYSSMQNENNLDELLIASRQKDRLTQRTNVGIHKDDLIFFLNQNVFKTIASQGQRKSLLFACKLAEYEILQHAKGYAPVLLLDDVFEKLDEERIHNLLKYVCAQNNGQVFITDTHAVRLQEALSQFGNKVQIIELE</sequence>
<dbReference type="EMBL" id="RJJR01000001">
    <property type="protein sequence ID" value="RNI40274.1"/>
    <property type="molecule type" value="Genomic_DNA"/>
</dbReference>
<dbReference type="GO" id="GO:0009432">
    <property type="term" value="P:SOS response"/>
    <property type="evidence" value="ECO:0007669"/>
    <property type="project" value="UniProtKB-UniRule"/>
</dbReference>
<dbReference type="GO" id="GO:0005737">
    <property type="term" value="C:cytoplasm"/>
    <property type="evidence" value="ECO:0007669"/>
    <property type="project" value="UniProtKB-SubCell"/>
</dbReference>
<keyword evidence="8 9" id="KW-0238">DNA-binding</keyword>
<accession>A0A3M9NRE6</accession>
<evidence type="ECO:0000256" key="5">
    <source>
        <dbReference type="ARBA" id="ARBA00022705"/>
    </source>
</evidence>
<name>A0A3M9NRE6_9BACT</name>
<keyword evidence="7 9" id="KW-0067">ATP-binding</keyword>
<comment type="function">
    <text evidence="9 10">The RecF protein is involved in DNA metabolism; it is required for DNA replication and normal SOS inducibility. RecF binds preferentially to single-stranded, linear DNA. It also seems to bind ATP.</text>
</comment>
<dbReference type="GO" id="GO:0003697">
    <property type="term" value="F:single-stranded DNA binding"/>
    <property type="evidence" value="ECO:0007669"/>
    <property type="project" value="UniProtKB-UniRule"/>
</dbReference>
<evidence type="ECO:0000256" key="2">
    <source>
        <dbReference type="ARBA" id="ARBA00008016"/>
    </source>
</evidence>
<dbReference type="Pfam" id="PF02463">
    <property type="entry name" value="SMC_N"/>
    <property type="match status" value="1"/>
</dbReference>
<comment type="subcellular location">
    <subcellularLocation>
        <location evidence="1 9 10">Cytoplasm</location>
    </subcellularLocation>
</comment>
<feature type="binding site" evidence="9">
    <location>
        <begin position="30"/>
        <end position="37"/>
    </location>
    <ligand>
        <name>ATP</name>
        <dbReference type="ChEBI" id="CHEBI:30616"/>
    </ligand>
</feature>
<evidence type="ECO:0000256" key="7">
    <source>
        <dbReference type="ARBA" id="ARBA00022840"/>
    </source>
</evidence>
<keyword evidence="4 9" id="KW-0963">Cytoplasm</keyword>
<dbReference type="GO" id="GO:0000731">
    <property type="term" value="P:DNA synthesis involved in DNA repair"/>
    <property type="evidence" value="ECO:0007669"/>
    <property type="project" value="TreeGrafter"/>
</dbReference>
<feature type="domain" description="RecF/RecN/SMC N-terminal" evidence="11">
    <location>
        <begin position="4"/>
        <end position="350"/>
    </location>
</feature>
<dbReference type="InterPro" id="IPR001238">
    <property type="entry name" value="DNA-binding_RecF"/>
</dbReference>